<feature type="region of interest" description="Disordered" evidence="1">
    <location>
        <begin position="58"/>
        <end position="79"/>
    </location>
</feature>
<protein>
    <submittedName>
        <fullName evidence="2">Uncharacterized protein</fullName>
    </submittedName>
</protein>
<reference evidence="2 3" key="1">
    <citation type="submission" date="2024-10" db="EMBL/GenBank/DDBJ databases">
        <title>The Natural Products Discovery Center: Release of the First 8490 Sequenced Strains for Exploring Actinobacteria Biosynthetic Diversity.</title>
        <authorList>
            <person name="Kalkreuter E."/>
            <person name="Kautsar S.A."/>
            <person name="Yang D."/>
            <person name="Bader C.D."/>
            <person name="Teijaro C.N."/>
            <person name="Fluegel L."/>
            <person name="Davis C.M."/>
            <person name="Simpson J.R."/>
            <person name="Lauterbach L."/>
            <person name="Steele A.D."/>
            <person name="Gui C."/>
            <person name="Meng S."/>
            <person name="Li G."/>
            <person name="Viehrig K."/>
            <person name="Ye F."/>
            <person name="Su P."/>
            <person name="Kiefer A.F."/>
            <person name="Nichols A."/>
            <person name="Cepeda A.J."/>
            <person name="Yan W."/>
            <person name="Fan B."/>
            <person name="Jiang Y."/>
            <person name="Adhikari A."/>
            <person name="Zheng C.-J."/>
            <person name="Schuster L."/>
            <person name="Cowan T.M."/>
            <person name="Smanski M.J."/>
            <person name="Chevrette M.G."/>
            <person name="De Carvalho L.P.S."/>
            <person name="Shen B."/>
        </authorList>
    </citation>
    <scope>NUCLEOTIDE SEQUENCE [LARGE SCALE GENOMIC DNA]</scope>
    <source>
        <strain evidence="2 3">NPDC000140</strain>
    </source>
</reference>
<dbReference type="RefSeq" id="WP_387221712.1">
    <property type="nucleotide sequence ID" value="NZ_JBIAZM010000008.1"/>
</dbReference>
<evidence type="ECO:0000256" key="1">
    <source>
        <dbReference type="SAM" id="MobiDB-lite"/>
    </source>
</evidence>
<feature type="compositionally biased region" description="Basic and acidic residues" evidence="1">
    <location>
        <begin position="63"/>
        <end position="79"/>
    </location>
</feature>
<gene>
    <name evidence="2" type="ORF">ACFY3B_22035</name>
</gene>
<sequence>METVRPVAMAPVRPVVLRPVATVRAVAMVRAVAAARPGERTRRWRRLGQPASSRFVCDISSKGADHQYRSDGAGHRHRP</sequence>
<accession>A0ABW6VZF6</accession>
<dbReference type="EMBL" id="JBIAZM010000008">
    <property type="protein sequence ID" value="MFF5202282.1"/>
    <property type="molecule type" value="Genomic_DNA"/>
</dbReference>
<dbReference type="Proteomes" id="UP001602287">
    <property type="component" value="Unassembled WGS sequence"/>
</dbReference>
<keyword evidence="3" id="KW-1185">Reference proteome</keyword>
<organism evidence="2 3">
    <name type="scientific">Micromonospora parva</name>
    <dbReference type="NCBI Taxonomy" id="1464048"/>
    <lineage>
        <taxon>Bacteria</taxon>
        <taxon>Bacillati</taxon>
        <taxon>Actinomycetota</taxon>
        <taxon>Actinomycetes</taxon>
        <taxon>Micromonosporales</taxon>
        <taxon>Micromonosporaceae</taxon>
        <taxon>Micromonospora</taxon>
    </lineage>
</organism>
<comment type="caution">
    <text evidence="2">The sequence shown here is derived from an EMBL/GenBank/DDBJ whole genome shotgun (WGS) entry which is preliminary data.</text>
</comment>
<evidence type="ECO:0000313" key="3">
    <source>
        <dbReference type="Proteomes" id="UP001602287"/>
    </source>
</evidence>
<name>A0ABW6VZF6_9ACTN</name>
<proteinExistence type="predicted"/>
<evidence type="ECO:0000313" key="2">
    <source>
        <dbReference type="EMBL" id="MFF5202282.1"/>
    </source>
</evidence>